<name>A0A4X1VQU5_PIG</name>
<protein>
    <submittedName>
        <fullName evidence="1">Uncharacterized protein</fullName>
    </submittedName>
</protein>
<evidence type="ECO:0000313" key="1">
    <source>
        <dbReference type="Ensembl" id="ENSSSCP00070043469.1"/>
    </source>
</evidence>
<dbReference type="AlphaFoldDB" id="A0A4X1VQU5"/>
<proteinExistence type="predicted"/>
<sequence>LGERKKKKKSKESLAIRYQSCRKMIFLFGFCLQRFLQSRNLNCIALCQVITAKDLQKHEDIWVCPASHRVCTWFFLWVGDANIRSQDPEVQKETIYVIRTQVYTNQGAPAFETPPSLLNPSTLIEGLRSSN</sequence>
<dbReference type="Proteomes" id="UP000314985">
    <property type="component" value="Chromosome 7"/>
</dbReference>
<dbReference type="Ensembl" id="ENSSSCT00070051394.1">
    <property type="protein sequence ID" value="ENSSSCP00070043469.1"/>
    <property type="gene ID" value="ENSSSCG00070025707.1"/>
</dbReference>
<organism evidence="1 2">
    <name type="scientific">Sus scrofa</name>
    <name type="common">Pig</name>
    <dbReference type="NCBI Taxonomy" id="9823"/>
    <lineage>
        <taxon>Eukaryota</taxon>
        <taxon>Metazoa</taxon>
        <taxon>Chordata</taxon>
        <taxon>Craniata</taxon>
        <taxon>Vertebrata</taxon>
        <taxon>Euteleostomi</taxon>
        <taxon>Mammalia</taxon>
        <taxon>Eutheria</taxon>
        <taxon>Laurasiatheria</taxon>
        <taxon>Artiodactyla</taxon>
        <taxon>Suina</taxon>
        <taxon>Suidae</taxon>
        <taxon>Sus</taxon>
    </lineage>
</organism>
<evidence type="ECO:0000313" key="2">
    <source>
        <dbReference type="Proteomes" id="UP000314985"/>
    </source>
</evidence>
<accession>A0A4X1VQU5</accession>
<reference evidence="1" key="2">
    <citation type="submission" date="2025-08" db="UniProtKB">
        <authorList>
            <consortium name="Ensembl"/>
        </authorList>
    </citation>
    <scope>IDENTIFICATION</scope>
</reference>
<reference evidence="1 2" key="1">
    <citation type="submission" date="2017-08" db="EMBL/GenBank/DDBJ databases">
        <title>USMARCv1.0.</title>
        <authorList>
            <person name="Hannum G.I."/>
            <person name="Koren S."/>
            <person name="Schroeder S.G."/>
            <person name="Chin S.C."/>
            <person name="Nonneman D.J."/>
            <person name="Becker S.A."/>
            <person name="Rosen B.D."/>
            <person name="Bickhart D.M."/>
            <person name="Putnam N.H."/>
            <person name="Green R.E."/>
            <person name="Tuggle C.K."/>
            <person name="Liu H."/>
            <person name="Rohrer G.A."/>
            <person name="Warr A."/>
            <person name="Hall R."/>
            <person name="Kim K."/>
            <person name="Hume D.A."/>
            <person name="Talbot R."/>
            <person name="Chow W."/>
            <person name="Howe K."/>
            <person name="Schwartz A.S."/>
            <person name="Watson M."/>
            <person name="Archibald A.L."/>
            <person name="Phillippy A.M."/>
            <person name="Smith T.P.L."/>
        </authorList>
    </citation>
    <scope>NUCLEOTIDE SEQUENCE [LARGE SCALE GENOMIC DNA]</scope>
</reference>